<dbReference type="EMBL" id="SSNZ01000001">
    <property type="protein sequence ID" value="THF53113.1"/>
    <property type="molecule type" value="Genomic_DNA"/>
</dbReference>
<name>A0A4S4A4A0_9FLAO</name>
<comment type="similarity">
    <text evidence="2">Belongs to the membrane fusion protein (MFP) (TC 8.A.1) family.</text>
</comment>
<dbReference type="Gene3D" id="2.40.50.100">
    <property type="match status" value="1"/>
</dbReference>
<dbReference type="PANTHER" id="PTHR30158:SF23">
    <property type="entry name" value="MULTIDRUG RESISTANCE PROTEIN MEXA"/>
    <property type="match status" value="1"/>
</dbReference>
<feature type="signal peptide" evidence="3">
    <location>
        <begin position="1"/>
        <end position="17"/>
    </location>
</feature>
<comment type="caution">
    <text evidence="7">The sequence shown here is derived from an EMBL/GenBank/DDBJ whole genome shotgun (WGS) entry which is preliminary data.</text>
</comment>
<gene>
    <name evidence="7" type="ORF">E6C50_02605</name>
</gene>
<evidence type="ECO:0000259" key="4">
    <source>
        <dbReference type="Pfam" id="PF25917"/>
    </source>
</evidence>
<keyword evidence="3" id="KW-0732">Signal</keyword>
<evidence type="ECO:0000259" key="5">
    <source>
        <dbReference type="Pfam" id="PF25944"/>
    </source>
</evidence>
<sequence>MKNKVIFSMLVLSMVLASCGDKNPQQQQPGGPMPFPVQKVVKENTTTYQEYSANLQGQQNVEIRPKVSGFIEQIFVDEGQTVRKGQVLFKLETNTLSQDAGAAKAAVAAAQVEVDRLIPLVDRKIISNVTLETAKANLARAKASYNSIAANINFGTITSPVDGVIGSIPYKVGSLVSATTADPLTTVSDIRNIRAYFTMNEKQMIQFSRTFPGATLSDKIKAIPSVELILADNSVYEHKGKIETVNGLVNARTGSTEFRAQFPNPQSVLRSGGSGIIRLPVEAKDVILIPQNAVYDMQGKQMIYAVGKDNKVHSKIIETNGTSGLNFIVTGGVESGEVIVVEGVTKLADNQEIVPQEAGKNAQPAANAPVKK</sequence>
<feature type="chain" id="PRO_5020658617" evidence="3">
    <location>
        <begin position="18"/>
        <end position="372"/>
    </location>
</feature>
<dbReference type="Pfam" id="PF25917">
    <property type="entry name" value="BSH_RND"/>
    <property type="match status" value="1"/>
</dbReference>
<dbReference type="InterPro" id="IPR058627">
    <property type="entry name" value="MdtA-like_C"/>
</dbReference>
<comment type="subcellular location">
    <subcellularLocation>
        <location evidence="1">Cell envelope</location>
    </subcellularLocation>
</comment>
<dbReference type="RefSeq" id="WP_136401637.1">
    <property type="nucleotide sequence ID" value="NZ_SSNZ01000001.1"/>
</dbReference>
<reference evidence="7 8" key="1">
    <citation type="submission" date="2019-04" db="EMBL/GenBank/DDBJ databases">
        <title>Flavobacterium sp. nov. isolated from construction timber.</title>
        <authorList>
            <person name="Lin S.-Y."/>
            <person name="Chang C.-T."/>
            <person name="Young C.-C."/>
        </authorList>
    </citation>
    <scope>NUCLEOTIDE SEQUENCE [LARGE SCALE GENOMIC DNA]</scope>
    <source>
        <strain evidence="7 8">CC-CTC003</strain>
    </source>
</reference>
<dbReference type="GO" id="GO:0022857">
    <property type="term" value="F:transmembrane transporter activity"/>
    <property type="evidence" value="ECO:0007669"/>
    <property type="project" value="InterPro"/>
</dbReference>
<accession>A0A4S4A4A0</accession>
<dbReference type="AlphaFoldDB" id="A0A4S4A4A0"/>
<evidence type="ECO:0000313" key="7">
    <source>
        <dbReference type="EMBL" id="THF53113.1"/>
    </source>
</evidence>
<evidence type="ECO:0000259" key="6">
    <source>
        <dbReference type="Pfam" id="PF25967"/>
    </source>
</evidence>
<feature type="domain" description="Multidrug resistance protein MdtA-like barrel-sandwich hybrid" evidence="4">
    <location>
        <begin position="60"/>
        <end position="187"/>
    </location>
</feature>
<dbReference type="Gene3D" id="2.40.420.20">
    <property type="match status" value="1"/>
</dbReference>
<dbReference type="GO" id="GO:0046677">
    <property type="term" value="P:response to antibiotic"/>
    <property type="evidence" value="ECO:0007669"/>
    <property type="project" value="TreeGrafter"/>
</dbReference>
<dbReference type="Gene3D" id="2.40.30.170">
    <property type="match status" value="1"/>
</dbReference>
<dbReference type="InterPro" id="IPR006143">
    <property type="entry name" value="RND_pump_MFP"/>
</dbReference>
<evidence type="ECO:0000256" key="2">
    <source>
        <dbReference type="ARBA" id="ARBA00009477"/>
    </source>
</evidence>
<dbReference type="PROSITE" id="PS51257">
    <property type="entry name" value="PROKAR_LIPOPROTEIN"/>
    <property type="match status" value="1"/>
</dbReference>
<dbReference type="Pfam" id="PF25967">
    <property type="entry name" value="RND-MFP_C"/>
    <property type="match status" value="1"/>
</dbReference>
<dbReference type="NCBIfam" id="TIGR01730">
    <property type="entry name" value="RND_mfp"/>
    <property type="match status" value="1"/>
</dbReference>
<dbReference type="OrthoDB" id="9801814at2"/>
<dbReference type="Pfam" id="PF25944">
    <property type="entry name" value="Beta-barrel_RND"/>
    <property type="match status" value="1"/>
</dbReference>
<dbReference type="InterPro" id="IPR058625">
    <property type="entry name" value="MdtA-like_BSH"/>
</dbReference>
<dbReference type="Proteomes" id="UP000307507">
    <property type="component" value="Unassembled WGS sequence"/>
</dbReference>
<organism evidence="7 8">
    <name type="scientific">Flavobacterium supellecticarium</name>
    <dbReference type="NCBI Taxonomy" id="2565924"/>
    <lineage>
        <taxon>Bacteria</taxon>
        <taxon>Pseudomonadati</taxon>
        <taxon>Bacteroidota</taxon>
        <taxon>Flavobacteriia</taxon>
        <taxon>Flavobacteriales</taxon>
        <taxon>Flavobacteriaceae</taxon>
        <taxon>Flavobacterium</taxon>
    </lineage>
</organism>
<dbReference type="InterPro" id="IPR058626">
    <property type="entry name" value="MdtA-like_b-barrel"/>
</dbReference>
<keyword evidence="8" id="KW-1185">Reference proteome</keyword>
<feature type="domain" description="Multidrug resistance protein MdtA-like C-terminal permuted SH3" evidence="6">
    <location>
        <begin position="285"/>
        <end position="345"/>
    </location>
</feature>
<dbReference type="GO" id="GO:0005886">
    <property type="term" value="C:plasma membrane"/>
    <property type="evidence" value="ECO:0007669"/>
    <property type="project" value="TreeGrafter"/>
</dbReference>
<dbReference type="GO" id="GO:0030313">
    <property type="term" value="C:cell envelope"/>
    <property type="evidence" value="ECO:0007669"/>
    <property type="project" value="UniProtKB-SubCell"/>
</dbReference>
<evidence type="ECO:0000256" key="3">
    <source>
        <dbReference type="SAM" id="SignalP"/>
    </source>
</evidence>
<dbReference type="SUPFAM" id="SSF111369">
    <property type="entry name" value="HlyD-like secretion proteins"/>
    <property type="match status" value="1"/>
</dbReference>
<dbReference type="PANTHER" id="PTHR30158">
    <property type="entry name" value="ACRA/E-RELATED COMPONENT OF DRUG EFFLUX TRANSPORTER"/>
    <property type="match status" value="1"/>
</dbReference>
<proteinExistence type="inferred from homology"/>
<evidence type="ECO:0000256" key="1">
    <source>
        <dbReference type="ARBA" id="ARBA00004196"/>
    </source>
</evidence>
<feature type="domain" description="Multidrug resistance protein MdtA-like beta-barrel" evidence="5">
    <location>
        <begin position="219"/>
        <end position="272"/>
    </location>
</feature>
<protein>
    <submittedName>
        <fullName evidence="7">Efflux RND transporter periplasmic adaptor subunit</fullName>
    </submittedName>
</protein>
<evidence type="ECO:0000313" key="8">
    <source>
        <dbReference type="Proteomes" id="UP000307507"/>
    </source>
</evidence>
<dbReference type="Gene3D" id="1.10.287.470">
    <property type="entry name" value="Helix hairpin bin"/>
    <property type="match status" value="1"/>
</dbReference>